<proteinExistence type="predicted"/>
<evidence type="ECO:0000313" key="2">
    <source>
        <dbReference type="Proteomes" id="UP000054279"/>
    </source>
</evidence>
<sequence>MVCAVRLRYLPPLSLAPQSSLAGPTPASTFLGMLYYETDASGMCVHQSPPAPTTSRPPFPVLHGLPGDELASPLDNHDAWVRRSRCGSATAMYIQNGITPLLYLAHIWLISPR</sequence>
<accession>A0A0C9USZ9</accession>
<dbReference type="HOGENOM" id="CLU_2135125_0_0_1"/>
<gene>
    <name evidence="1" type="ORF">M422DRAFT_270299</name>
</gene>
<reference evidence="1 2" key="1">
    <citation type="submission" date="2014-06" db="EMBL/GenBank/DDBJ databases">
        <title>Evolutionary Origins and Diversification of the Mycorrhizal Mutualists.</title>
        <authorList>
            <consortium name="DOE Joint Genome Institute"/>
            <consortium name="Mycorrhizal Genomics Consortium"/>
            <person name="Kohler A."/>
            <person name="Kuo A."/>
            <person name="Nagy L.G."/>
            <person name="Floudas D."/>
            <person name="Copeland A."/>
            <person name="Barry K.W."/>
            <person name="Cichocki N."/>
            <person name="Veneault-Fourrey C."/>
            <person name="LaButti K."/>
            <person name="Lindquist E.A."/>
            <person name="Lipzen A."/>
            <person name="Lundell T."/>
            <person name="Morin E."/>
            <person name="Murat C."/>
            <person name="Riley R."/>
            <person name="Ohm R."/>
            <person name="Sun H."/>
            <person name="Tunlid A."/>
            <person name="Henrissat B."/>
            <person name="Grigoriev I.V."/>
            <person name="Hibbett D.S."/>
            <person name="Martin F."/>
        </authorList>
    </citation>
    <scope>NUCLEOTIDE SEQUENCE [LARGE SCALE GENOMIC DNA]</scope>
    <source>
        <strain evidence="1 2">SS14</strain>
    </source>
</reference>
<organism evidence="1 2">
    <name type="scientific">Sphaerobolus stellatus (strain SS14)</name>
    <dbReference type="NCBI Taxonomy" id="990650"/>
    <lineage>
        <taxon>Eukaryota</taxon>
        <taxon>Fungi</taxon>
        <taxon>Dikarya</taxon>
        <taxon>Basidiomycota</taxon>
        <taxon>Agaricomycotina</taxon>
        <taxon>Agaricomycetes</taxon>
        <taxon>Phallomycetidae</taxon>
        <taxon>Geastrales</taxon>
        <taxon>Sphaerobolaceae</taxon>
        <taxon>Sphaerobolus</taxon>
    </lineage>
</organism>
<dbReference type="Proteomes" id="UP000054279">
    <property type="component" value="Unassembled WGS sequence"/>
</dbReference>
<dbReference type="EMBL" id="KN837306">
    <property type="protein sequence ID" value="KIJ28431.1"/>
    <property type="molecule type" value="Genomic_DNA"/>
</dbReference>
<name>A0A0C9USZ9_SPHS4</name>
<evidence type="ECO:0000313" key="1">
    <source>
        <dbReference type="EMBL" id="KIJ28431.1"/>
    </source>
</evidence>
<protein>
    <submittedName>
        <fullName evidence="1">Uncharacterized protein</fullName>
    </submittedName>
</protein>
<dbReference type="AlphaFoldDB" id="A0A0C9USZ9"/>
<keyword evidence="2" id="KW-1185">Reference proteome</keyword>